<evidence type="ECO:0000256" key="2">
    <source>
        <dbReference type="ARBA" id="ARBA00004673"/>
    </source>
</evidence>
<keyword evidence="5" id="KW-0999">Mitochondrion inner membrane</keyword>
<proteinExistence type="inferred from homology"/>
<comment type="subcellular location">
    <subcellularLocation>
        <location evidence="1">Mitochondrion inner membrane</location>
        <topology evidence="1">Single-pass membrane protein</topology>
    </subcellularLocation>
</comment>
<evidence type="ECO:0000313" key="10">
    <source>
        <dbReference type="EMBL" id="KAK6171776.1"/>
    </source>
</evidence>
<organism evidence="10 11">
    <name type="scientific">Patella caerulea</name>
    <name type="common">Rayed Mediterranean limpet</name>
    <dbReference type="NCBI Taxonomy" id="87958"/>
    <lineage>
        <taxon>Eukaryota</taxon>
        <taxon>Metazoa</taxon>
        <taxon>Spiralia</taxon>
        <taxon>Lophotrochozoa</taxon>
        <taxon>Mollusca</taxon>
        <taxon>Gastropoda</taxon>
        <taxon>Patellogastropoda</taxon>
        <taxon>Patelloidea</taxon>
        <taxon>Patellidae</taxon>
        <taxon>Patella</taxon>
    </lineage>
</organism>
<evidence type="ECO:0008006" key="12">
    <source>
        <dbReference type="Google" id="ProtNLM"/>
    </source>
</evidence>
<accession>A0AAN8PGS2</accession>
<comment type="similarity">
    <text evidence="3">Belongs to the cytochrome c oxidase subunit 6c family.</text>
</comment>
<dbReference type="Pfam" id="PF02937">
    <property type="entry name" value="COX6C"/>
    <property type="match status" value="1"/>
</dbReference>
<evidence type="ECO:0000256" key="7">
    <source>
        <dbReference type="ARBA" id="ARBA00023128"/>
    </source>
</evidence>
<protein>
    <recommendedName>
        <fullName evidence="12">Mitochondrial cytochrome c oxidase subunit VIc/VIIs domain-containing protein</fullName>
    </recommendedName>
</protein>
<feature type="transmembrane region" description="Helical" evidence="9">
    <location>
        <begin position="20"/>
        <end position="38"/>
    </location>
</feature>
<comment type="caution">
    <text evidence="10">The sequence shown here is derived from an EMBL/GenBank/DDBJ whole genome shotgun (WGS) entry which is preliminary data.</text>
</comment>
<dbReference type="SUPFAM" id="SSF81415">
    <property type="entry name" value="Mitochondrial cytochrome c oxidase subunit VIc"/>
    <property type="match status" value="1"/>
</dbReference>
<keyword evidence="6 9" id="KW-1133">Transmembrane helix</keyword>
<gene>
    <name evidence="10" type="ORF">SNE40_018208</name>
</gene>
<evidence type="ECO:0000256" key="9">
    <source>
        <dbReference type="SAM" id="Phobius"/>
    </source>
</evidence>
<evidence type="ECO:0000313" key="11">
    <source>
        <dbReference type="Proteomes" id="UP001347796"/>
    </source>
</evidence>
<dbReference type="Gene3D" id="4.10.93.10">
    <property type="entry name" value="Mitochondrial cytochrome c oxidase subunit VIc/VIIs"/>
    <property type="match status" value="1"/>
</dbReference>
<comment type="pathway">
    <text evidence="2">Energy metabolism; oxidative phosphorylation.</text>
</comment>
<keyword evidence="7" id="KW-0496">Mitochondrion</keyword>
<dbReference type="Proteomes" id="UP001347796">
    <property type="component" value="Unassembled WGS sequence"/>
</dbReference>
<evidence type="ECO:0000256" key="1">
    <source>
        <dbReference type="ARBA" id="ARBA00004434"/>
    </source>
</evidence>
<dbReference type="InterPro" id="IPR037169">
    <property type="entry name" value="Cytochrome_c_oxidase_VIc_sf"/>
</dbReference>
<keyword evidence="11" id="KW-1185">Reference proteome</keyword>
<evidence type="ECO:0000256" key="8">
    <source>
        <dbReference type="ARBA" id="ARBA00023136"/>
    </source>
</evidence>
<dbReference type="EMBL" id="JAZGQO010000013">
    <property type="protein sequence ID" value="KAK6171776.1"/>
    <property type="molecule type" value="Genomic_DNA"/>
</dbReference>
<evidence type="ECO:0000256" key="3">
    <source>
        <dbReference type="ARBA" id="ARBA00007204"/>
    </source>
</evidence>
<dbReference type="AlphaFoldDB" id="A0AAN8PGS2"/>
<keyword evidence="4 9" id="KW-0812">Transmembrane</keyword>
<evidence type="ECO:0000256" key="5">
    <source>
        <dbReference type="ARBA" id="ARBA00022792"/>
    </source>
</evidence>
<evidence type="ECO:0000256" key="4">
    <source>
        <dbReference type="ARBA" id="ARBA00022692"/>
    </source>
</evidence>
<sequence>MSLTKPKLLGLAASSTGKHLIIAFAIAVTSTVAFKYSFVEARKKSYAEFHKNYDVKADFERMKKAGMFKSVLASGEIGSGW</sequence>
<dbReference type="GO" id="GO:0005743">
    <property type="term" value="C:mitochondrial inner membrane"/>
    <property type="evidence" value="ECO:0007669"/>
    <property type="project" value="UniProtKB-SubCell"/>
</dbReference>
<dbReference type="InterPro" id="IPR051389">
    <property type="entry name" value="Cytochrome_c_oxidase_VIc"/>
</dbReference>
<dbReference type="PANTHER" id="PTHR48416">
    <property type="entry name" value="CYTOCHROME C OXIDASE SUBUNIT 6C"/>
    <property type="match status" value="1"/>
</dbReference>
<keyword evidence="8 9" id="KW-0472">Membrane</keyword>
<dbReference type="PANTHER" id="PTHR48416:SF1">
    <property type="entry name" value="CYTOCHROME C OXIDASE SUBUNIT 6C"/>
    <property type="match status" value="1"/>
</dbReference>
<reference evidence="10 11" key="1">
    <citation type="submission" date="2024-01" db="EMBL/GenBank/DDBJ databases">
        <title>The genome of the rayed Mediterranean limpet Patella caerulea (Linnaeus, 1758).</title>
        <authorList>
            <person name="Anh-Thu Weber A."/>
            <person name="Halstead-Nussloch G."/>
        </authorList>
    </citation>
    <scope>NUCLEOTIDE SEQUENCE [LARGE SCALE GENOMIC DNA]</scope>
    <source>
        <strain evidence="10">AATW-2023a</strain>
        <tissue evidence="10">Whole specimen</tissue>
    </source>
</reference>
<evidence type="ECO:0000256" key="6">
    <source>
        <dbReference type="ARBA" id="ARBA00022989"/>
    </source>
</evidence>
<dbReference type="InterPro" id="IPR034884">
    <property type="entry name" value="Cytochrome_c_oxidase_VIc/VIIs"/>
</dbReference>
<name>A0AAN8PGS2_PATCE</name>